<name>A0ABW5GLF5_9PSEU</name>
<sequence>MKLRSAVRHTLVLGLLAVLGTTVTSTATATADPASPPNSQVDATGRPRSGWEAIGPNSIGGMLGVTTSPTRLAMMEPAPPMLWLSDDRGASWSARRELPQDTVIQAFVVNPTDDNRMLAIGTKQEGRGDQWRGKLLATTDRGRSWQTLQEWWPEGAFQLAADPSGRTIAVMQMNGVSISTDGGASWRVVPRTWPREGIAAPLGDQRMTMVGDDLYFTTVHPEYSLWAVRGIHAAEPKAERVYRAEDEVNQVASDGRQLVVTVGAELRGSADGGKTWTVLRRDPAGQRLREPRFVNGRLYTATYQDLDVSTDGGRTWARKPVPSPGEGVTDIADLPAGAGKPAATLISALYRGVYTDKGKAGYEQIGVPGESMRELVTTGSFWQPQSLVAAGMQEIYNTPLPRGRITPSTRVWQSHPGDRLHENAFLSVSPNRPDVVWQVTKNGFNTDVLRSGDGGRTWQLVNHGLEGAPQAFLVNPADPDQMLISAFSMFGYVTYRSEDAGKHWERTDAPGFLTLAGDSWNRNRIWGGGTDGLHRSDDGGKTWTQVSDEPTTSLAVSRWGEGRVLAGGAGLRLSTDNGRTFRPVHEGAGNPREFTRILAHPFDPRVWFASRIGEDGVGVLRSTDFGRTWSPLPGAMPDSRVVSLAISADGGQLFAGTSQSGAYRLTLY</sequence>
<feature type="chain" id="PRO_5045733427" evidence="2">
    <location>
        <begin position="30"/>
        <end position="668"/>
    </location>
</feature>
<dbReference type="SUPFAM" id="SSF110296">
    <property type="entry name" value="Oligoxyloglucan reducing end-specific cellobiohydrolase"/>
    <property type="match status" value="1"/>
</dbReference>
<dbReference type="PANTHER" id="PTHR12106">
    <property type="entry name" value="SORTILIN RELATED"/>
    <property type="match status" value="1"/>
</dbReference>
<dbReference type="CDD" id="cd15482">
    <property type="entry name" value="Sialidase_non-viral"/>
    <property type="match status" value="2"/>
</dbReference>
<evidence type="ECO:0000313" key="3">
    <source>
        <dbReference type="EMBL" id="MFD2461655.1"/>
    </source>
</evidence>
<feature type="region of interest" description="Disordered" evidence="1">
    <location>
        <begin position="28"/>
        <end position="62"/>
    </location>
</feature>
<dbReference type="SUPFAM" id="SSF50939">
    <property type="entry name" value="Sialidases"/>
    <property type="match status" value="1"/>
</dbReference>
<dbReference type="InterPro" id="IPR036278">
    <property type="entry name" value="Sialidase_sf"/>
</dbReference>
<keyword evidence="4" id="KW-1185">Reference proteome</keyword>
<evidence type="ECO:0000313" key="4">
    <source>
        <dbReference type="Proteomes" id="UP001597419"/>
    </source>
</evidence>
<accession>A0ABW5GLF5</accession>
<evidence type="ECO:0000256" key="1">
    <source>
        <dbReference type="SAM" id="MobiDB-lite"/>
    </source>
</evidence>
<dbReference type="InterPro" id="IPR015943">
    <property type="entry name" value="WD40/YVTN_repeat-like_dom_sf"/>
</dbReference>
<evidence type="ECO:0000256" key="2">
    <source>
        <dbReference type="SAM" id="SignalP"/>
    </source>
</evidence>
<dbReference type="PANTHER" id="PTHR12106:SF27">
    <property type="entry name" value="SORTILIN-RELATED RECEPTOR"/>
    <property type="match status" value="1"/>
</dbReference>
<reference evidence="4" key="1">
    <citation type="journal article" date="2019" name="Int. J. Syst. Evol. Microbiol.">
        <title>The Global Catalogue of Microorganisms (GCM) 10K type strain sequencing project: providing services to taxonomists for standard genome sequencing and annotation.</title>
        <authorList>
            <consortium name="The Broad Institute Genomics Platform"/>
            <consortium name="The Broad Institute Genome Sequencing Center for Infectious Disease"/>
            <person name="Wu L."/>
            <person name="Ma J."/>
        </authorList>
    </citation>
    <scope>NUCLEOTIDE SEQUENCE [LARGE SCALE GENOMIC DNA]</scope>
    <source>
        <strain evidence="4">CGMCC 4.7643</strain>
    </source>
</reference>
<dbReference type="RefSeq" id="WP_345390285.1">
    <property type="nucleotide sequence ID" value="NZ_BAABHG010000004.1"/>
</dbReference>
<organism evidence="3 4">
    <name type="scientific">Amycolatopsis samaneae</name>
    <dbReference type="NCBI Taxonomy" id="664691"/>
    <lineage>
        <taxon>Bacteria</taxon>
        <taxon>Bacillati</taxon>
        <taxon>Actinomycetota</taxon>
        <taxon>Actinomycetes</taxon>
        <taxon>Pseudonocardiales</taxon>
        <taxon>Pseudonocardiaceae</taxon>
        <taxon>Amycolatopsis</taxon>
    </lineage>
</organism>
<keyword evidence="2" id="KW-0732">Signal</keyword>
<dbReference type="Gene3D" id="2.130.10.10">
    <property type="entry name" value="YVTN repeat-like/Quinoprotein amine dehydrogenase"/>
    <property type="match status" value="4"/>
</dbReference>
<proteinExistence type="predicted"/>
<comment type="caution">
    <text evidence="3">The sequence shown here is derived from an EMBL/GenBank/DDBJ whole genome shotgun (WGS) entry which is preliminary data.</text>
</comment>
<dbReference type="Proteomes" id="UP001597419">
    <property type="component" value="Unassembled WGS sequence"/>
</dbReference>
<dbReference type="EMBL" id="JBHUKU010000014">
    <property type="protein sequence ID" value="MFD2461655.1"/>
    <property type="molecule type" value="Genomic_DNA"/>
</dbReference>
<dbReference type="InterPro" id="IPR050310">
    <property type="entry name" value="VPS10-sortilin"/>
</dbReference>
<protein>
    <submittedName>
        <fullName evidence="3">WD40/YVTN/BNR-like repeat-containing protein</fullName>
    </submittedName>
</protein>
<gene>
    <name evidence="3" type="ORF">ACFSYJ_23820</name>
</gene>
<feature type="signal peptide" evidence="2">
    <location>
        <begin position="1"/>
        <end position="29"/>
    </location>
</feature>